<dbReference type="EMBL" id="JAVDRF010000013">
    <property type="protein sequence ID" value="MDR6538957.1"/>
    <property type="molecule type" value="Genomic_DNA"/>
</dbReference>
<sequence>MTSAAAIDWRRDIDAAARRMRERAPHFLRKTPLWKLPGRALGIEVPGVELWLKLEHLQVGGSFKARGMMNRLLANEIPASGAIVASGGNAGIATAAAAQALGVHCEVFLPTVSPEAKRAKLRALGASLVVGGEVYADALAACLERQRESGALLTHAYDQAEVVAGAGTLGREIEEEAGSPDAVLVSVGGGGLIGGLAAWFERRSRVVALEPERAPTLFRARAAGRPVDVEVGGVAADSLGARRIGAFAWDITQRQVRDALLLPDEAIRAAQQWLWKELKLAVEPAAALPLAALHAGAYAPREGERICLIVCGANVDPASLA</sequence>
<dbReference type="PANTHER" id="PTHR48078:SF6">
    <property type="entry name" value="L-THREONINE DEHYDRATASE CATABOLIC TDCB"/>
    <property type="match status" value="1"/>
</dbReference>
<comment type="caution">
    <text evidence="5">The sequence shown here is derived from an EMBL/GenBank/DDBJ whole genome shotgun (WGS) entry which is preliminary data.</text>
</comment>
<dbReference type="EC" id="4.3.1.19" evidence="5"/>
<dbReference type="InterPro" id="IPR000634">
    <property type="entry name" value="Ser/Thr_deHydtase_PyrdxlP-BS"/>
</dbReference>
<evidence type="ECO:0000259" key="4">
    <source>
        <dbReference type="Pfam" id="PF00291"/>
    </source>
</evidence>
<dbReference type="InterPro" id="IPR036052">
    <property type="entry name" value="TrpB-like_PALP_sf"/>
</dbReference>
<keyword evidence="3 5" id="KW-0456">Lyase</keyword>
<evidence type="ECO:0000313" key="5">
    <source>
        <dbReference type="EMBL" id="MDR6538957.1"/>
    </source>
</evidence>
<proteinExistence type="predicted"/>
<dbReference type="InterPro" id="IPR050147">
    <property type="entry name" value="Ser/Thr_Dehydratase"/>
</dbReference>
<dbReference type="SUPFAM" id="SSF53686">
    <property type="entry name" value="Tryptophan synthase beta subunit-like PLP-dependent enzymes"/>
    <property type="match status" value="1"/>
</dbReference>
<evidence type="ECO:0000256" key="2">
    <source>
        <dbReference type="ARBA" id="ARBA00022898"/>
    </source>
</evidence>
<dbReference type="Pfam" id="PF00291">
    <property type="entry name" value="PALP"/>
    <property type="match status" value="1"/>
</dbReference>
<evidence type="ECO:0000256" key="1">
    <source>
        <dbReference type="ARBA" id="ARBA00001933"/>
    </source>
</evidence>
<protein>
    <submittedName>
        <fullName evidence="5">Threonine dehydratase</fullName>
        <ecNumber evidence="5">4.3.1.19</ecNumber>
    </submittedName>
</protein>
<dbReference type="PANTHER" id="PTHR48078">
    <property type="entry name" value="THREONINE DEHYDRATASE, MITOCHONDRIAL-RELATED"/>
    <property type="match status" value="1"/>
</dbReference>
<accession>A0ABU1NKU6</accession>
<dbReference type="Proteomes" id="UP001184230">
    <property type="component" value="Unassembled WGS sequence"/>
</dbReference>
<dbReference type="GO" id="GO:0004794">
    <property type="term" value="F:threonine deaminase activity"/>
    <property type="evidence" value="ECO:0007669"/>
    <property type="project" value="UniProtKB-EC"/>
</dbReference>
<evidence type="ECO:0000256" key="3">
    <source>
        <dbReference type="ARBA" id="ARBA00023239"/>
    </source>
</evidence>
<reference evidence="5 6" key="1">
    <citation type="submission" date="2023-07" db="EMBL/GenBank/DDBJ databases">
        <title>Sorghum-associated microbial communities from plants grown in Nebraska, USA.</title>
        <authorList>
            <person name="Schachtman D."/>
        </authorList>
    </citation>
    <scope>NUCLEOTIDE SEQUENCE [LARGE SCALE GENOMIC DNA]</scope>
    <source>
        <strain evidence="5 6">DS1781</strain>
    </source>
</reference>
<organism evidence="5 6">
    <name type="scientific">Variovorax soli</name>
    <dbReference type="NCBI Taxonomy" id="376815"/>
    <lineage>
        <taxon>Bacteria</taxon>
        <taxon>Pseudomonadati</taxon>
        <taxon>Pseudomonadota</taxon>
        <taxon>Betaproteobacteria</taxon>
        <taxon>Burkholderiales</taxon>
        <taxon>Comamonadaceae</taxon>
        <taxon>Variovorax</taxon>
    </lineage>
</organism>
<dbReference type="NCBIfam" id="NF006094">
    <property type="entry name" value="PRK08246.1"/>
    <property type="match status" value="1"/>
</dbReference>
<evidence type="ECO:0000313" key="6">
    <source>
        <dbReference type="Proteomes" id="UP001184230"/>
    </source>
</evidence>
<feature type="domain" description="Tryptophan synthase beta chain-like PALP" evidence="4">
    <location>
        <begin position="28"/>
        <end position="312"/>
    </location>
</feature>
<keyword evidence="2" id="KW-0663">Pyridoxal phosphate</keyword>
<keyword evidence="6" id="KW-1185">Reference proteome</keyword>
<dbReference type="PROSITE" id="PS00165">
    <property type="entry name" value="DEHYDRATASE_SER_THR"/>
    <property type="match status" value="1"/>
</dbReference>
<name>A0ABU1NKU6_9BURK</name>
<dbReference type="Gene3D" id="3.40.50.1100">
    <property type="match status" value="2"/>
</dbReference>
<gene>
    <name evidence="5" type="ORF">J2739_004752</name>
</gene>
<comment type="cofactor">
    <cofactor evidence="1">
        <name>pyridoxal 5'-phosphate</name>
        <dbReference type="ChEBI" id="CHEBI:597326"/>
    </cofactor>
</comment>
<dbReference type="InterPro" id="IPR001926">
    <property type="entry name" value="TrpB-like_PALP"/>
</dbReference>